<evidence type="ECO:0000313" key="4">
    <source>
        <dbReference type="Proteomes" id="UP000321154"/>
    </source>
</evidence>
<dbReference type="Proteomes" id="UP000522688">
    <property type="component" value="Unassembled WGS sequence"/>
</dbReference>
<dbReference type="OrthoDB" id="5020641at2"/>
<dbReference type="EMBL" id="JACGWW010000002">
    <property type="protein sequence ID" value="MBA8813094.1"/>
    <property type="molecule type" value="Genomic_DNA"/>
</dbReference>
<gene>
    <name evidence="3" type="ORF">FB463_001343</name>
    <name evidence="2" type="ORF">FFA01_17070</name>
</gene>
<accession>A0A7W3JHZ0</accession>
<keyword evidence="4" id="KW-1185">Reference proteome</keyword>
<comment type="caution">
    <text evidence="3">The sequence shown here is derived from an EMBL/GenBank/DDBJ whole genome shotgun (WGS) entry which is preliminary data.</text>
</comment>
<evidence type="ECO:0000313" key="3">
    <source>
        <dbReference type="EMBL" id="MBA8813094.1"/>
    </source>
</evidence>
<sequence length="126" mass="12907">MDQDANEPTPERTPEEEAAALALVVVSQASAITQGDPDALDASEENLRDVVSGLSDAPLTPRQEDVVATLGAAGGSLAAGLSEALAREKGIDAGRVLGSAAEAILAQTQPETTFVERDEDDPDHAS</sequence>
<reference evidence="3 5" key="2">
    <citation type="submission" date="2020-07" db="EMBL/GenBank/DDBJ databases">
        <title>Sequencing the genomes of 1000 actinobacteria strains.</title>
        <authorList>
            <person name="Klenk H.-P."/>
        </authorList>
    </citation>
    <scope>NUCLEOTIDE SEQUENCE [LARGE SCALE GENOMIC DNA]</scope>
    <source>
        <strain evidence="3 5">DSM 10309</strain>
    </source>
</reference>
<dbReference type="RefSeq" id="WP_146855021.1">
    <property type="nucleotide sequence ID" value="NZ_BAAAHR010000002.1"/>
</dbReference>
<evidence type="ECO:0000256" key="1">
    <source>
        <dbReference type="SAM" id="MobiDB-lite"/>
    </source>
</evidence>
<dbReference type="AlphaFoldDB" id="A0A7W3JHZ0"/>
<protein>
    <submittedName>
        <fullName evidence="3">Uncharacterized protein</fullName>
    </submittedName>
</protein>
<feature type="region of interest" description="Disordered" evidence="1">
    <location>
        <begin position="107"/>
        <end position="126"/>
    </location>
</feature>
<reference evidence="2 4" key="1">
    <citation type="submission" date="2019-07" db="EMBL/GenBank/DDBJ databases">
        <title>Whole genome shotgun sequence of Frigoribacterium faeni NBRC 103066.</title>
        <authorList>
            <person name="Hosoyama A."/>
            <person name="Uohara A."/>
            <person name="Ohji S."/>
            <person name="Ichikawa N."/>
        </authorList>
    </citation>
    <scope>NUCLEOTIDE SEQUENCE [LARGE SCALE GENOMIC DNA]</scope>
    <source>
        <strain evidence="2 4">NBRC 103066</strain>
    </source>
</reference>
<dbReference type="EMBL" id="BJUV01000015">
    <property type="protein sequence ID" value="GEK83398.1"/>
    <property type="molecule type" value="Genomic_DNA"/>
</dbReference>
<feature type="compositionally biased region" description="Acidic residues" evidence="1">
    <location>
        <begin position="117"/>
        <end position="126"/>
    </location>
</feature>
<evidence type="ECO:0000313" key="2">
    <source>
        <dbReference type="EMBL" id="GEK83398.1"/>
    </source>
</evidence>
<proteinExistence type="predicted"/>
<dbReference type="Proteomes" id="UP000321154">
    <property type="component" value="Unassembled WGS sequence"/>
</dbReference>
<evidence type="ECO:0000313" key="5">
    <source>
        <dbReference type="Proteomes" id="UP000522688"/>
    </source>
</evidence>
<organism evidence="3 5">
    <name type="scientific">Frigoribacterium faeni</name>
    <dbReference type="NCBI Taxonomy" id="145483"/>
    <lineage>
        <taxon>Bacteria</taxon>
        <taxon>Bacillati</taxon>
        <taxon>Actinomycetota</taxon>
        <taxon>Actinomycetes</taxon>
        <taxon>Micrococcales</taxon>
        <taxon>Microbacteriaceae</taxon>
        <taxon>Frigoribacterium</taxon>
    </lineage>
</organism>
<name>A0A7W3JHZ0_9MICO</name>